<protein>
    <recommendedName>
        <fullName evidence="4">Glycosyltransferase subfamily 4-like N-terminal domain-containing protein</fullName>
    </recommendedName>
</protein>
<evidence type="ECO:0008006" key="4">
    <source>
        <dbReference type="Google" id="ProtNLM"/>
    </source>
</evidence>
<dbReference type="GO" id="GO:0009103">
    <property type="term" value="P:lipopolysaccharide biosynthetic process"/>
    <property type="evidence" value="ECO:0007669"/>
    <property type="project" value="TreeGrafter"/>
</dbReference>
<reference evidence="2 3" key="1">
    <citation type="journal article" date="2016" name="Nat. Commun.">
        <title>Thousands of microbial genomes shed light on interconnected biogeochemical processes in an aquifer system.</title>
        <authorList>
            <person name="Anantharaman K."/>
            <person name="Brown C.T."/>
            <person name="Hug L.A."/>
            <person name="Sharon I."/>
            <person name="Castelle C.J."/>
            <person name="Probst A.J."/>
            <person name="Thomas B.C."/>
            <person name="Singh A."/>
            <person name="Wilkins M.J."/>
            <person name="Karaoz U."/>
            <person name="Brodie E.L."/>
            <person name="Williams K.H."/>
            <person name="Hubbard S.S."/>
            <person name="Banfield J.F."/>
        </authorList>
    </citation>
    <scope>NUCLEOTIDE SEQUENCE [LARGE SCALE GENOMIC DNA]</scope>
</reference>
<dbReference type="AlphaFoldDB" id="A0A1F7ILL4"/>
<dbReference type="GO" id="GO:0016757">
    <property type="term" value="F:glycosyltransferase activity"/>
    <property type="evidence" value="ECO:0007669"/>
    <property type="project" value="TreeGrafter"/>
</dbReference>
<accession>A0A1F7ILL4</accession>
<sequence length="403" mass="46962">MKILMLTPYLPYPPASGGQIRSLNLLKYLSKNNEITLIALYKNEKEKSFAKYLESYCKKIYLCKRAEKPWQVKNIFKSIFSLLPFLIVRNFSPQAKETVERLLKEEYFDVIHAETFYIMPHIPKTNTPIFLLEQTLEYEVYQHFVKSLPFYLRYFFHFDILKLKFWERYFWKRAFLVGTVSETDRRLINKIEPQIHPVVIPNGAGDELIAYKLTKKDLAAPIALFVGNFAWLQNTEAAYFLSKYILPKLLKSVSNIKIVIAGQRAKDKLKLPSDERLEIVNVDTDDISLVKKIYDRSTIFIAPIFGPGGTRLKILAAMATGLPVISTKTGVTGLLVKDGYNVLIANTPNDFVFKIKTLLSNQQLYENLRTNAYRMVNEIYNWKKISQKLEIVYEKIKKHEDWN</sequence>
<evidence type="ECO:0000313" key="3">
    <source>
        <dbReference type="Proteomes" id="UP000178040"/>
    </source>
</evidence>
<keyword evidence="1" id="KW-0808">Transferase</keyword>
<gene>
    <name evidence="2" type="ORF">A3B40_01435</name>
</gene>
<dbReference type="CDD" id="cd03801">
    <property type="entry name" value="GT4_PimA-like"/>
    <property type="match status" value="1"/>
</dbReference>
<proteinExistence type="predicted"/>
<evidence type="ECO:0000313" key="2">
    <source>
        <dbReference type="EMBL" id="OGK44284.1"/>
    </source>
</evidence>
<dbReference type="SUPFAM" id="SSF53756">
    <property type="entry name" value="UDP-Glycosyltransferase/glycogen phosphorylase"/>
    <property type="match status" value="1"/>
</dbReference>
<dbReference type="Proteomes" id="UP000178040">
    <property type="component" value="Unassembled WGS sequence"/>
</dbReference>
<organism evidence="2 3">
    <name type="scientific">Candidatus Roizmanbacteria bacterium RIFCSPLOWO2_01_FULL_37_16</name>
    <dbReference type="NCBI Taxonomy" id="1802058"/>
    <lineage>
        <taxon>Bacteria</taxon>
        <taxon>Candidatus Roizmaniibacteriota</taxon>
    </lineage>
</organism>
<dbReference type="Gene3D" id="3.40.50.2000">
    <property type="entry name" value="Glycogen Phosphorylase B"/>
    <property type="match status" value="2"/>
</dbReference>
<dbReference type="PANTHER" id="PTHR46401:SF2">
    <property type="entry name" value="GLYCOSYLTRANSFERASE WBBK-RELATED"/>
    <property type="match status" value="1"/>
</dbReference>
<comment type="caution">
    <text evidence="2">The sequence shown here is derived from an EMBL/GenBank/DDBJ whole genome shotgun (WGS) entry which is preliminary data.</text>
</comment>
<dbReference type="Pfam" id="PF13692">
    <property type="entry name" value="Glyco_trans_1_4"/>
    <property type="match status" value="1"/>
</dbReference>
<dbReference type="PANTHER" id="PTHR46401">
    <property type="entry name" value="GLYCOSYLTRANSFERASE WBBK-RELATED"/>
    <property type="match status" value="1"/>
</dbReference>
<dbReference type="EMBL" id="MGAI01000031">
    <property type="protein sequence ID" value="OGK44284.1"/>
    <property type="molecule type" value="Genomic_DNA"/>
</dbReference>
<name>A0A1F7ILL4_9BACT</name>
<evidence type="ECO:0000256" key="1">
    <source>
        <dbReference type="ARBA" id="ARBA00022679"/>
    </source>
</evidence>